<dbReference type="Proteomes" id="UP000027982">
    <property type="component" value="Chromosome"/>
</dbReference>
<dbReference type="Pfam" id="PF00207">
    <property type="entry name" value="A2M"/>
    <property type="match status" value="1"/>
</dbReference>
<evidence type="ECO:0000259" key="3">
    <source>
        <dbReference type="SMART" id="SM01360"/>
    </source>
</evidence>
<feature type="domain" description="Alpha-2-macroglobulin bait region" evidence="2">
    <location>
        <begin position="679"/>
        <end position="818"/>
    </location>
</feature>
<dbReference type="eggNOG" id="COG2373">
    <property type="taxonomic scope" value="Bacteria"/>
</dbReference>
<proteinExistence type="inferred from homology"/>
<dbReference type="KEGG" id="fgi:OP10G_1114"/>
<evidence type="ECO:0000313" key="4">
    <source>
        <dbReference type="EMBL" id="AIE84482.1"/>
    </source>
</evidence>
<dbReference type="PANTHER" id="PTHR40094">
    <property type="entry name" value="ALPHA-2-MACROGLOBULIN HOMOLOG"/>
    <property type="match status" value="1"/>
</dbReference>
<accession>A0A068NM37</accession>
<dbReference type="InterPro" id="IPR008930">
    <property type="entry name" value="Terpenoid_cyclase/PrenylTrfase"/>
</dbReference>
<name>A0A068NM37_FIMGI</name>
<dbReference type="STRING" id="661478.OP10G_1114"/>
<gene>
    <name evidence="4" type="ORF">OP10G_1114</name>
</gene>
<dbReference type="GO" id="GO:0004866">
    <property type="term" value="F:endopeptidase inhibitor activity"/>
    <property type="evidence" value="ECO:0007669"/>
    <property type="project" value="InterPro"/>
</dbReference>
<reference evidence="4 5" key="1">
    <citation type="journal article" date="2014" name="PLoS ONE">
        <title>The first complete genome sequence of the class fimbriimonadia in the phylum armatimonadetes.</title>
        <authorList>
            <person name="Hu Z.Y."/>
            <person name="Wang Y.Z."/>
            <person name="Im W.T."/>
            <person name="Wang S.Y."/>
            <person name="Zhao G.P."/>
            <person name="Zheng H.J."/>
            <person name="Quan Z.X."/>
        </authorList>
    </citation>
    <scope>NUCLEOTIDE SEQUENCE [LARGE SCALE GENOMIC DNA]</scope>
    <source>
        <strain evidence="4">Gsoil 348</strain>
    </source>
</reference>
<dbReference type="GO" id="GO:0030246">
    <property type="term" value="F:carbohydrate binding"/>
    <property type="evidence" value="ECO:0007669"/>
    <property type="project" value="InterPro"/>
</dbReference>
<feature type="domain" description="Alpha-2-macroglobulin" evidence="3">
    <location>
        <begin position="867"/>
        <end position="957"/>
    </location>
</feature>
<dbReference type="Gene3D" id="2.60.40.1930">
    <property type="match status" value="1"/>
</dbReference>
<dbReference type="InterPro" id="IPR013784">
    <property type="entry name" value="Carb-bd-like_fold"/>
</dbReference>
<dbReference type="InterPro" id="IPR047565">
    <property type="entry name" value="Alpha-macroglob_thiol-ester_cl"/>
</dbReference>
<dbReference type="InterPro" id="IPR041246">
    <property type="entry name" value="Bact_MG10"/>
</dbReference>
<organism evidence="4 5">
    <name type="scientific">Fimbriimonas ginsengisoli Gsoil 348</name>
    <dbReference type="NCBI Taxonomy" id="661478"/>
    <lineage>
        <taxon>Bacteria</taxon>
        <taxon>Bacillati</taxon>
        <taxon>Armatimonadota</taxon>
        <taxon>Fimbriimonadia</taxon>
        <taxon>Fimbriimonadales</taxon>
        <taxon>Fimbriimonadaceae</taxon>
        <taxon>Fimbriimonas</taxon>
    </lineage>
</organism>
<dbReference type="InterPro" id="IPR011626">
    <property type="entry name" value="Alpha-macroglobulin_TED"/>
</dbReference>
<evidence type="ECO:0000256" key="1">
    <source>
        <dbReference type="ARBA" id="ARBA00010556"/>
    </source>
</evidence>
<dbReference type="GO" id="GO:0005615">
    <property type="term" value="C:extracellular space"/>
    <property type="evidence" value="ECO:0007669"/>
    <property type="project" value="InterPro"/>
</dbReference>
<evidence type="ECO:0000259" key="2">
    <source>
        <dbReference type="SMART" id="SM01359"/>
    </source>
</evidence>
<protein>
    <submittedName>
        <fullName evidence="4">Alpha-2-macroglobulin domain protein</fullName>
    </submittedName>
</protein>
<dbReference type="Gene3D" id="1.50.10.20">
    <property type="match status" value="1"/>
</dbReference>
<dbReference type="SMART" id="SM01360">
    <property type="entry name" value="A2M"/>
    <property type="match status" value="1"/>
</dbReference>
<dbReference type="InterPro" id="IPR002890">
    <property type="entry name" value="MG2"/>
</dbReference>
<dbReference type="EMBL" id="CP007139">
    <property type="protein sequence ID" value="AIE84482.1"/>
    <property type="molecule type" value="Genomic_DNA"/>
</dbReference>
<dbReference type="Pfam" id="PF17973">
    <property type="entry name" value="bMG10"/>
    <property type="match status" value="1"/>
</dbReference>
<dbReference type="SMART" id="SM01419">
    <property type="entry name" value="Thiol-ester_cl"/>
    <property type="match status" value="1"/>
</dbReference>
<dbReference type="Pfam" id="PF07678">
    <property type="entry name" value="TED_complement"/>
    <property type="match status" value="1"/>
</dbReference>
<dbReference type="InterPro" id="IPR001599">
    <property type="entry name" value="Macroglobln_a2"/>
</dbReference>
<dbReference type="PANTHER" id="PTHR40094:SF1">
    <property type="entry name" value="UBIQUITIN DOMAIN-CONTAINING PROTEIN"/>
    <property type="match status" value="1"/>
</dbReference>
<keyword evidence="5" id="KW-1185">Reference proteome</keyword>
<comment type="similarity">
    <text evidence="1">Belongs to the protease inhibitor I39 (alpha-2-macroglobulin) family. Bacterial alpha-2-macroglobulin subfamily.</text>
</comment>
<dbReference type="OrthoDB" id="9767116at2"/>
<evidence type="ECO:0000313" key="5">
    <source>
        <dbReference type="Proteomes" id="UP000027982"/>
    </source>
</evidence>
<dbReference type="Pfam" id="PF13620">
    <property type="entry name" value="CarboxypepD_reg"/>
    <property type="match status" value="1"/>
</dbReference>
<dbReference type="SMART" id="SM01359">
    <property type="entry name" value="A2M_N_2"/>
    <property type="match status" value="1"/>
</dbReference>
<sequence length="1546" mass="167940">MKRAVGLLIGALFCGVLLSYGVTEEVPVGRVSGHLTMKENGKPLADAVVTLSLIGAPEEERPRAKGVETKADGTFAFPPLPAGPYNLDISANEHHLKRQVVMVEEGKVQTLSLEATPNDPHLSLYASQRVFTPDETPKIELQGFVRSDEVKIAVYRLDVAKIAAKGGLQETLSPLAGPNAGDVRHLYEAGERVADLSHRIVKRDAEGAFIEPLTVGKLAEGFYFITCTAGDKRASTAINVSNLALVTKSFRGRAVCYTTGLASGQPASGVEILGQGKSSLESLGKTDAQGSTEVALPPGKENRAVLVARQGKSIALVGFFDERANQENVRIVGYCERPAYRPGDEIQFKGIVRRISKDGYLLPGAGTTSVTIQDPDGNPIQTMSLPISEHGTFHGSFTTSPESKPGGYDVKCKAFGAESSGIYANVVAYRKPEYSVEVTSDRSYYVMGDTAAAAIECRYYYGGPVVGAKVKVSVFRSPAWQYEGEGEEAGITSSGAGEYSEQIDAVTDASGRAHIEFPTRVEGDPSFFTNDYVYNVSASVTEEGGKYFDGQGEVRVVRGDHDLTLEVQNPIIQPGETVDLLLKTTDAVKRDLPSPNHMVTVEVGREVWTKDESVFVPREKLQATTGADGTAHLRIPVDKADSLTFRATSRDAAGREVVAEASAYVEGSPAMAERLKGSLAVTLDHREYSAGSNARVLIQTDLPGGSALVCVQGQGVLWRKVIPVTSSSTLVTVPIVKDYAPNVWVSVAYIKNKKFLEADKRLKVARNDHDLRVEVKSDRDVYKPGDTARVTVRTFDSQGRPKAAEVSLGVVDEGIYAIAQDATNIREALYPDRSEGVVTSYSFPEIYLDGGDKGSSKVPLRTKFKDTAGWLPTVWTGARGEATVPVPLPDNLTEWRVTAVGVSDATDVGMTTHTFRARKELMVRLQLPQYLVDGDRQRMTVVVANDTGQDQDVNLNITAEGLVVANAGQQRVHVPNGKPQTVEFDVTAGPAGVAAVTARAWIDQGPNDGVRQSFPIAAHGRPVLNAKAGEGNADFTLPILPTADPKAGSLKITLSPTLAGDLVGTLDRLIGFPYGCTEQTMSRFLPSVLAARTIKDLGLPEPEKLRDLPRIVRDSVARLEYMKHGDGGWGWWEYDESNPFMTALVLDGLDRAKRAGYDTNLDLTQTLNWGMERLKTAKGKDDRVRDKIYLAYALLRHGKQEAANYLKSVDLAKLSPDALANAALAFHEAGDAARADAALGLLVKSAQGSEGVAYWPPEDDAWGAEPTALTLVAFETIRPEDPIVPRIVRHLMTTRKGDMWESTRDTSYSLVGLTAYLSHTKELNGNATATVRVNGKVVGTVSLDPRVLDDKSRTIEIPRAQLGSEARIEIQKVGDGACYYSTELRQFDAPPVLQAESTDPGLKIERRYYRLEPRRLENGTMKLLPSPTPVDSFRSGELVRVELVVNSDVPRQFVMIEEPTPSSCRVQERDAIGQYEEWGYWWSRTVIRDDRIAFFATWVPKGVSKISYTMRAEQAGRVRVLPTRAANMYDPATSASTAEATLEVAK</sequence>
<dbReference type="InterPro" id="IPR011625">
    <property type="entry name" value="A2M_N_BRD"/>
</dbReference>
<dbReference type="Gene3D" id="2.60.40.1120">
    <property type="entry name" value="Carboxypeptidase-like, regulatory domain"/>
    <property type="match status" value="1"/>
</dbReference>
<dbReference type="SUPFAM" id="SSF49452">
    <property type="entry name" value="Starch-binding domain-like"/>
    <property type="match status" value="1"/>
</dbReference>
<dbReference type="SUPFAM" id="SSF48239">
    <property type="entry name" value="Terpenoid cyclases/Protein prenyltransferases"/>
    <property type="match status" value="1"/>
</dbReference>
<dbReference type="InterPro" id="IPR051802">
    <property type="entry name" value="YfhM-like"/>
</dbReference>
<dbReference type="Pfam" id="PF07703">
    <property type="entry name" value="A2M_BRD"/>
    <property type="match status" value="1"/>
</dbReference>
<dbReference type="Gene3D" id="2.20.130.20">
    <property type="match status" value="1"/>
</dbReference>
<dbReference type="CDD" id="cd02891">
    <property type="entry name" value="A2M_like"/>
    <property type="match status" value="1"/>
</dbReference>
<dbReference type="HOGENOM" id="CLU_002018_1_0_0"/>
<dbReference type="Pfam" id="PF01835">
    <property type="entry name" value="MG2"/>
    <property type="match status" value="1"/>
</dbReference>
<dbReference type="RefSeq" id="WP_025226887.1">
    <property type="nucleotide sequence ID" value="NZ_CP007139.1"/>
</dbReference>